<dbReference type="Proteomes" id="UP000821853">
    <property type="component" value="Unassembled WGS sequence"/>
</dbReference>
<reference evidence="2 3" key="1">
    <citation type="journal article" date="2020" name="Cell">
        <title>Large-Scale Comparative Analyses of Tick Genomes Elucidate Their Genetic Diversity and Vector Capacities.</title>
        <authorList>
            <consortium name="Tick Genome and Microbiome Consortium (TIGMIC)"/>
            <person name="Jia N."/>
            <person name="Wang J."/>
            <person name="Shi W."/>
            <person name="Du L."/>
            <person name="Sun Y."/>
            <person name="Zhan W."/>
            <person name="Jiang J.F."/>
            <person name="Wang Q."/>
            <person name="Zhang B."/>
            <person name="Ji P."/>
            <person name="Bell-Sakyi L."/>
            <person name="Cui X.M."/>
            <person name="Yuan T.T."/>
            <person name="Jiang B.G."/>
            <person name="Yang W.F."/>
            <person name="Lam T.T."/>
            <person name="Chang Q.C."/>
            <person name="Ding S.J."/>
            <person name="Wang X.J."/>
            <person name="Zhu J.G."/>
            <person name="Ruan X.D."/>
            <person name="Zhao L."/>
            <person name="Wei J.T."/>
            <person name="Ye R.Z."/>
            <person name="Que T.C."/>
            <person name="Du C.H."/>
            <person name="Zhou Y.H."/>
            <person name="Cheng J.X."/>
            <person name="Dai P.F."/>
            <person name="Guo W.B."/>
            <person name="Han X.H."/>
            <person name="Huang E.J."/>
            <person name="Li L.F."/>
            <person name="Wei W."/>
            <person name="Gao Y.C."/>
            <person name="Liu J.Z."/>
            <person name="Shao H.Z."/>
            <person name="Wang X."/>
            <person name="Wang C.C."/>
            <person name="Yang T.C."/>
            <person name="Huo Q.B."/>
            <person name="Li W."/>
            <person name="Chen H.Y."/>
            <person name="Chen S.E."/>
            <person name="Zhou L.G."/>
            <person name="Ni X.B."/>
            <person name="Tian J.H."/>
            <person name="Sheng Y."/>
            <person name="Liu T."/>
            <person name="Pan Y.S."/>
            <person name="Xia L.Y."/>
            <person name="Li J."/>
            <person name="Zhao F."/>
            <person name="Cao W.C."/>
        </authorList>
    </citation>
    <scope>NUCLEOTIDE SEQUENCE [LARGE SCALE GENOMIC DNA]</scope>
    <source>
        <strain evidence="2">HaeL-2018</strain>
    </source>
</reference>
<proteinExistence type="predicted"/>
<keyword evidence="1" id="KW-1133">Transmembrane helix</keyword>
<keyword evidence="1" id="KW-0472">Membrane</keyword>
<evidence type="ECO:0000313" key="3">
    <source>
        <dbReference type="Proteomes" id="UP000821853"/>
    </source>
</evidence>
<dbReference type="VEuPathDB" id="VectorBase:HLOH_063616"/>
<evidence type="ECO:0000256" key="1">
    <source>
        <dbReference type="SAM" id="Phobius"/>
    </source>
</evidence>
<keyword evidence="1" id="KW-0812">Transmembrane</keyword>
<sequence>MAVATAVRVDAVWSVAVLSFLVALLSAAGIACGSLMYVLIMDEFGASREAASWPGSVISIVAHISGNNDIT</sequence>
<comment type="caution">
    <text evidence="2">The sequence shown here is derived from an EMBL/GenBank/DDBJ whole genome shotgun (WGS) entry which is preliminary data.</text>
</comment>
<organism evidence="2 3">
    <name type="scientific">Haemaphysalis longicornis</name>
    <name type="common">Bush tick</name>
    <dbReference type="NCBI Taxonomy" id="44386"/>
    <lineage>
        <taxon>Eukaryota</taxon>
        <taxon>Metazoa</taxon>
        <taxon>Ecdysozoa</taxon>
        <taxon>Arthropoda</taxon>
        <taxon>Chelicerata</taxon>
        <taxon>Arachnida</taxon>
        <taxon>Acari</taxon>
        <taxon>Parasitiformes</taxon>
        <taxon>Ixodida</taxon>
        <taxon>Ixodoidea</taxon>
        <taxon>Ixodidae</taxon>
        <taxon>Haemaphysalinae</taxon>
        <taxon>Haemaphysalis</taxon>
    </lineage>
</organism>
<feature type="transmembrane region" description="Helical" evidence="1">
    <location>
        <begin position="12"/>
        <end position="40"/>
    </location>
</feature>
<name>A0A9J6FPM4_HAELO</name>
<dbReference type="EMBL" id="JABSTR010000003">
    <property type="protein sequence ID" value="KAH9365013.1"/>
    <property type="molecule type" value="Genomic_DNA"/>
</dbReference>
<accession>A0A9J6FPM4</accession>
<keyword evidence="3" id="KW-1185">Reference proteome</keyword>
<evidence type="ECO:0000313" key="2">
    <source>
        <dbReference type="EMBL" id="KAH9365013.1"/>
    </source>
</evidence>
<dbReference type="AlphaFoldDB" id="A0A9J6FPM4"/>
<protein>
    <submittedName>
        <fullName evidence="2">Uncharacterized protein</fullName>
    </submittedName>
</protein>
<gene>
    <name evidence="2" type="ORF">HPB48_016575</name>
</gene>